<reference evidence="1 2" key="1">
    <citation type="submission" date="2024-03" db="EMBL/GenBank/DDBJ databases">
        <title>Draft genome sequence of Pseudonocardia tropica JCM 19149.</title>
        <authorList>
            <person name="Butdee W."/>
            <person name="Duangmal K."/>
        </authorList>
    </citation>
    <scope>NUCLEOTIDE SEQUENCE [LARGE SCALE GENOMIC DNA]</scope>
    <source>
        <strain evidence="1 2">JCM 19149</strain>
    </source>
</reference>
<sequence>MHPDRVHPSADHVGARRMDERIGLSLLGEYELPHKRTALYVYPRTAADLPVAR</sequence>
<dbReference type="EMBL" id="JBEDNP010000007">
    <property type="protein sequence ID" value="MEQ3539934.1"/>
    <property type="molecule type" value="Genomic_DNA"/>
</dbReference>
<protein>
    <submittedName>
        <fullName evidence="1">Uncharacterized protein</fullName>
    </submittedName>
</protein>
<evidence type="ECO:0000313" key="2">
    <source>
        <dbReference type="Proteomes" id="UP001464923"/>
    </source>
</evidence>
<dbReference type="Gene3D" id="3.40.630.30">
    <property type="match status" value="1"/>
</dbReference>
<name>A0ABV1JVF3_9PSEU</name>
<organism evidence="1 2">
    <name type="scientific">Pseudonocardia tropica</name>
    <dbReference type="NCBI Taxonomy" id="681289"/>
    <lineage>
        <taxon>Bacteria</taxon>
        <taxon>Bacillati</taxon>
        <taxon>Actinomycetota</taxon>
        <taxon>Actinomycetes</taxon>
        <taxon>Pseudonocardiales</taxon>
        <taxon>Pseudonocardiaceae</taxon>
        <taxon>Pseudonocardia</taxon>
    </lineage>
</organism>
<proteinExistence type="predicted"/>
<evidence type="ECO:0000313" key="1">
    <source>
        <dbReference type="EMBL" id="MEQ3539934.1"/>
    </source>
</evidence>
<dbReference type="RefSeq" id="WP_345653700.1">
    <property type="nucleotide sequence ID" value="NZ_BAABLY010000090.1"/>
</dbReference>
<keyword evidence="2" id="KW-1185">Reference proteome</keyword>
<accession>A0ABV1JVF3</accession>
<gene>
    <name evidence="1" type="ORF">WHI96_13985</name>
</gene>
<dbReference type="Proteomes" id="UP001464923">
    <property type="component" value="Unassembled WGS sequence"/>
</dbReference>
<comment type="caution">
    <text evidence="1">The sequence shown here is derived from an EMBL/GenBank/DDBJ whole genome shotgun (WGS) entry which is preliminary data.</text>
</comment>